<reference evidence="2 3" key="1">
    <citation type="submission" date="2017-06" db="EMBL/GenBank/DDBJ databases">
        <title>Comparative genomic analysis of Ambrosia Fusariam Clade fungi.</title>
        <authorList>
            <person name="Stajich J.E."/>
            <person name="Carrillo J."/>
            <person name="Kijimoto T."/>
            <person name="Eskalen A."/>
            <person name="O'Donnell K."/>
            <person name="Kasson M."/>
        </authorList>
    </citation>
    <scope>NUCLEOTIDE SEQUENCE [LARGE SCALE GENOMIC DNA]</scope>
    <source>
        <strain evidence="2">UCR3666</strain>
    </source>
</reference>
<evidence type="ECO:0000313" key="2">
    <source>
        <dbReference type="EMBL" id="RMI90266.1"/>
    </source>
</evidence>
<proteinExistence type="predicted"/>
<sequence>MPEQITAIRASASVPVPRRPAIPASRLSAPLRLTVDHNRPLTCYAISELLVKRYQRALTADKRIRLPKSLRSAAKSSGARWTSEEDETVRRMKQDGDS</sequence>
<gene>
    <name evidence="2" type="ORF">CDV36_016638</name>
</gene>
<evidence type="ECO:0000256" key="1">
    <source>
        <dbReference type="SAM" id="MobiDB-lite"/>
    </source>
</evidence>
<name>A0A3M2QLA8_9HYPO</name>
<evidence type="ECO:0000313" key="3">
    <source>
        <dbReference type="Proteomes" id="UP000277212"/>
    </source>
</evidence>
<protein>
    <submittedName>
        <fullName evidence="2">Uncharacterized protein</fullName>
    </submittedName>
</protein>
<dbReference type="Proteomes" id="UP000277212">
    <property type="component" value="Unassembled WGS sequence"/>
</dbReference>
<dbReference type="OrthoDB" id="10353476at2759"/>
<keyword evidence="3" id="KW-1185">Reference proteome</keyword>
<dbReference type="AlphaFoldDB" id="A0A3M2QLA8"/>
<dbReference type="EMBL" id="NKUJ01001346">
    <property type="protein sequence ID" value="RMI90266.1"/>
    <property type="molecule type" value="Genomic_DNA"/>
</dbReference>
<accession>A0A3M2QLA8</accession>
<comment type="caution">
    <text evidence="2">The sequence shown here is derived from an EMBL/GenBank/DDBJ whole genome shotgun (WGS) entry which is preliminary data.</text>
</comment>
<feature type="compositionally biased region" description="Basic and acidic residues" evidence="1">
    <location>
        <begin position="88"/>
        <end position="98"/>
    </location>
</feature>
<feature type="region of interest" description="Disordered" evidence="1">
    <location>
        <begin position="71"/>
        <end position="98"/>
    </location>
</feature>
<organism evidence="2 3">
    <name type="scientific">Fusarium kuroshium</name>
    <dbReference type="NCBI Taxonomy" id="2010991"/>
    <lineage>
        <taxon>Eukaryota</taxon>
        <taxon>Fungi</taxon>
        <taxon>Dikarya</taxon>
        <taxon>Ascomycota</taxon>
        <taxon>Pezizomycotina</taxon>
        <taxon>Sordariomycetes</taxon>
        <taxon>Hypocreomycetidae</taxon>
        <taxon>Hypocreales</taxon>
        <taxon>Nectriaceae</taxon>
        <taxon>Fusarium</taxon>
        <taxon>Fusarium solani species complex</taxon>
    </lineage>
</organism>